<feature type="chain" id="PRO_5003268085" evidence="3">
    <location>
        <begin position="20"/>
        <end position="542"/>
    </location>
</feature>
<feature type="compositionally biased region" description="Basic and acidic residues" evidence="2">
    <location>
        <begin position="72"/>
        <end position="84"/>
    </location>
</feature>
<organism evidence="5">
    <name type="scientific">Ascaris suum</name>
    <name type="common">Pig roundworm</name>
    <name type="synonym">Ascaris lumbricoides</name>
    <dbReference type="NCBI Taxonomy" id="6253"/>
    <lineage>
        <taxon>Eukaryota</taxon>
        <taxon>Metazoa</taxon>
        <taxon>Ecdysozoa</taxon>
        <taxon>Nematoda</taxon>
        <taxon>Chromadorea</taxon>
        <taxon>Rhabditida</taxon>
        <taxon>Spirurina</taxon>
        <taxon>Ascaridomorpha</taxon>
        <taxon>Ascaridoidea</taxon>
        <taxon>Ascarididae</taxon>
        <taxon>Ascaris</taxon>
    </lineage>
</organism>
<dbReference type="SMART" id="SM00717">
    <property type="entry name" value="SANT"/>
    <property type="match status" value="1"/>
</dbReference>
<dbReference type="PANTHER" id="PTHR22929">
    <property type="entry name" value="RNA POLYMERASE III TRANSCRIPTION INITIATION FACTOR B"/>
    <property type="match status" value="1"/>
</dbReference>
<evidence type="ECO:0000256" key="2">
    <source>
        <dbReference type="SAM" id="MobiDB-lite"/>
    </source>
</evidence>
<accession>F1KUQ1</accession>
<evidence type="ECO:0000256" key="3">
    <source>
        <dbReference type="SAM" id="SignalP"/>
    </source>
</evidence>
<dbReference type="GO" id="GO:0000126">
    <property type="term" value="C:transcription factor TFIIIB complex"/>
    <property type="evidence" value="ECO:0007669"/>
    <property type="project" value="TreeGrafter"/>
</dbReference>
<proteinExistence type="evidence at transcript level"/>
<dbReference type="InterPro" id="IPR039467">
    <property type="entry name" value="TFIIIB_B''_Myb"/>
</dbReference>
<feature type="signal peptide" evidence="3">
    <location>
        <begin position="1"/>
        <end position="19"/>
    </location>
</feature>
<feature type="domain" description="Myb-like" evidence="4">
    <location>
        <begin position="290"/>
        <end position="338"/>
    </location>
</feature>
<dbReference type="AlphaFoldDB" id="F1KUQ1"/>
<dbReference type="InterPro" id="IPR001005">
    <property type="entry name" value="SANT/Myb"/>
</dbReference>
<dbReference type="PANTHER" id="PTHR22929:SF0">
    <property type="entry name" value="TRANSCRIPTION FACTOR TFIIIB COMPONENT B'' HOMOLOG"/>
    <property type="match status" value="1"/>
</dbReference>
<dbReference type="GO" id="GO:0070898">
    <property type="term" value="P:RNA polymerase III preinitiation complex assembly"/>
    <property type="evidence" value="ECO:0007669"/>
    <property type="project" value="TreeGrafter"/>
</dbReference>
<feature type="region of interest" description="Disordered" evidence="2">
    <location>
        <begin position="29"/>
        <end position="179"/>
    </location>
</feature>
<dbReference type="GO" id="GO:0005634">
    <property type="term" value="C:nucleus"/>
    <property type="evidence" value="ECO:0007669"/>
    <property type="project" value="UniProtKB-SubCell"/>
</dbReference>
<feature type="compositionally biased region" description="Polar residues" evidence="2">
    <location>
        <begin position="116"/>
        <end position="136"/>
    </location>
</feature>
<dbReference type="Pfam" id="PF15963">
    <property type="entry name" value="Myb_DNA-bind_7"/>
    <property type="match status" value="1"/>
</dbReference>
<dbReference type="GO" id="GO:0001156">
    <property type="term" value="F:TFIIIC-class transcription factor complex binding"/>
    <property type="evidence" value="ECO:0007669"/>
    <property type="project" value="TreeGrafter"/>
</dbReference>
<sequence>MRFLLYLPIIPVMSSSAASRRCRIQARPNVSSSLRLSKRTPSAPSKQDAASTGEQKVNVEDGSAVEQSNKVNIEHPCDDNRDSASAHLPSENAEKEHFETPSNPAQPTPHLPSLPTAVSTNSGCEIASSVESTSRCATPRRRRNTSASTTSSRHRSPLKSPEVVHKTRKRFTGDEPLDPKKMTMQDMIWWNPKNDTALKHRDSGKKENKEMSVAEWQQNQGEGRQKVEREKAADKIAAPQVKIAEDGSLVLDESSLTIVEEPTSIWETVNEDRVEHRVTSASFRKKAWRKGTPWSERETDLFYDILRATGPDFGIMHEFFPSRTRAELKTKFNKEERTNWARLKKAMSSPTVLSDSLFTHANEALKKIGEELAKKKEQRMTKKERKALQAAQQEQSEDEDVDSVANGTVRIKVVDAAARDSLVERRLGERSQKKDSKKLLQQETDKIDIPEELGEDFPKFKIVEDPNATGVSLEQKDDGVPIVHVPLKTTYRAFPKDDNEPERILFNCPAVDERPAVQFLIQHRMSPNDPPSGFLHLFGPPQ</sequence>
<protein>
    <submittedName>
        <fullName evidence="5">Transcription factor TFIIIB component B</fullName>
    </submittedName>
</protein>
<feature type="region of interest" description="Disordered" evidence="2">
    <location>
        <begin position="425"/>
        <end position="447"/>
    </location>
</feature>
<dbReference type="InterPro" id="IPR009057">
    <property type="entry name" value="Homeodomain-like_sf"/>
</dbReference>
<comment type="subcellular location">
    <subcellularLocation>
        <location evidence="1">Nucleus</location>
    </subcellularLocation>
</comment>
<dbReference type="EMBL" id="JI166196">
    <property type="protein sequence ID" value="ADY41605.1"/>
    <property type="molecule type" value="mRNA"/>
</dbReference>
<evidence type="ECO:0000259" key="4">
    <source>
        <dbReference type="SMART" id="SM00717"/>
    </source>
</evidence>
<evidence type="ECO:0000256" key="1">
    <source>
        <dbReference type="ARBA" id="ARBA00004123"/>
    </source>
</evidence>
<feature type="region of interest" description="Disordered" evidence="2">
    <location>
        <begin position="376"/>
        <end position="403"/>
    </location>
</feature>
<reference evidence="5" key="1">
    <citation type="journal article" date="2011" name="Genome Res.">
        <title>Deep small RNA sequencing from the nematode Ascaris reveals conservation, functional diversification, and novel developmental profiles.</title>
        <authorList>
            <person name="Wang J."/>
            <person name="Czech B."/>
            <person name="Crunk A."/>
            <person name="Wallace A."/>
            <person name="Mitreva M."/>
            <person name="Hannon G.J."/>
            <person name="Davis R.E."/>
        </authorList>
    </citation>
    <scope>NUCLEOTIDE SEQUENCE</scope>
</reference>
<feature type="compositionally biased region" description="Basic and acidic residues" evidence="2">
    <location>
        <begin position="201"/>
        <end position="212"/>
    </location>
</feature>
<keyword evidence="3" id="KW-0732">Signal</keyword>
<dbReference type="SUPFAM" id="SSF46689">
    <property type="entry name" value="Homeodomain-like"/>
    <property type="match status" value="1"/>
</dbReference>
<evidence type="ECO:0000313" key="5">
    <source>
        <dbReference type="EMBL" id="ADY41605.1"/>
    </source>
</evidence>
<feature type="region of interest" description="Disordered" evidence="2">
    <location>
        <begin position="201"/>
        <end position="227"/>
    </location>
</feature>
<feature type="compositionally biased region" description="Polar residues" evidence="2">
    <location>
        <begin position="29"/>
        <end position="55"/>
    </location>
</feature>
<name>F1KUQ1_ASCSU</name>